<evidence type="ECO:0000259" key="7">
    <source>
        <dbReference type="PROSITE" id="PS51469"/>
    </source>
</evidence>
<dbReference type="Pfam" id="PF07738">
    <property type="entry name" value="Sad1_UNC"/>
    <property type="match status" value="1"/>
</dbReference>
<keyword evidence="4 6" id="KW-0472">Membrane</keyword>
<evidence type="ECO:0000256" key="1">
    <source>
        <dbReference type="ARBA" id="ARBA00004370"/>
    </source>
</evidence>
<feature type="region of interest" description="Disordered" evidence="5">
    <location>
        <begin position="111"/>
        <end position="130"/>
    </location>
</feature>
<dbReference type="InterPro" id="IPR045119">
    <property type="entry name" value="SUN1-5"/>
</dbReference>
<evidence type="ECO:0000313" key="8">
    <source>
        <dbReference type="EMBL" id="CAD8398453.1"/>
    </source>
</evidence>
<feature type="compositionally biased region" description="Basic and acidic residues" evidence="5">
    <location>
        <begin position="60"/>
        <end position="74"/>
    </location>
</feature>
<organism evidence="8">
    <name type="scientific">Rhodosorus marinus</name>
    <dbReference type="NCBI Taxonomy" id="101924"/>
    <lineage>
        <taxon>Eukaryota</taxon>
        <taxon>Rhodophyta</taxon>
        <taxon>Stylonematophyceae</taxon>
        <taxon>Stylonematales</taxon>
        <taxon>Stylonemataceae</taxon>
        <taxon>Rhodosorus</taxon>
    </lineage>
</organism>
<feature type="transmembrane region" description="Helical" evidence="6">
    <location>
        <begin position="140"/>
        <end position="160"/>
    </location>
</feature>
<evidence type="ECO:0000256" key="5">
    <source>
        <dbReference type="SAM" id="MobiDB-lite"/>
    </source>
</evidence>
<dbReference type="GO" id="GO:0005635">
    <property type="term" value="C:nuclear envelope"/>
    <property type="evidence" value="ECO:0007669"/>
    <property type="project" value="TreeGrafter"/>
</dbReference>
<dbReference type="EMBL" id="HBEK01015528">
    <property type="protein sequence ID" value="CAD8398453.1"/>
    <property type="molecule type" value="Transcribed_RNA"/>
</dbReference>
<dbReference type="PANTHER" id="PTHR12911:SF8">
    <property type="entry name" value="KLAROID PROTEIN-RELATED"/>
    <property type="match status" value="1"/>
</dbReference>
<name>A0A7S0BMM7_9RHOD</name>
<proteinExistence type="predicted"/>
<evidence type="ECO:0000256" key="2">
    <source>
        <dbReference type="ARBA" id="ARBA00022692"/>
    </source>
</evidence>
<dbReference type="InterPro" id="IPR008979">
    <property type="entry name" value="Galactose-bd-like_sf"/>
</dbReference>
<feature type="region of interest" description="Disordered" evidence="5">
    <location>
        <begin position="60"/>
        <end position="95"/>
    </location>
</feature>
<dbReference type="PROSITE" id="PS51469">
    <property type="entry name" value="SUN"/>
    <property type="match status" value="1"/>
</dbReference>
<evidence type="ECO:0000256" key="6">
    <source>
        <dbReference type="SAM" id="Phobius"/>
    </source>
</evidence>
<dbReference type="GO" id="GO:0016020">
    <property type="term" value="C:membrane"/>
    <property type="evidence" value="ECO:0007669"/>
    <property type="project" value="UniProtKB-SubCell"/>
</dbReference>
<keyword evidence="2 6" id="KW-0812">Transmembrane</keyword>
<feature type="compositionally biased region" description="Basic and acidic residues" evidence="5">
    <location>
        <begin position="83"/>
        <end position="92"/>
    </location>
</feature>
<comment type="subcellular location">
    <subcellularLocation>
        <location evidence="1">Membrane</location>
    </subcellularLocation>
</comment>
<sequence>MSRKSSRVKTRIDYNEGTLAGGRRVLFSVHGHGLICESETTEVRGSNNIKLAMPRALRDWNENEEVSKPRKDRDNSDDEDEVIHEKEDKEPSNESILVRLRAGIERSLDLTARGSGMHKSRTATSIDEDPEEEERRLSTFVILLLIIFNSLVFSLAVVVLTDSKDAVASTFLSGLERLNMGIGSGHNLTSRRELFSTIREMKLERLKKQEERTRTAVRAALRDVSRFESEEFDVEDVIKDVSELLAADRGLGPDFALISAGATVLASSPSALTRLRSYMLERVDFITSRKADGLTAYPNSPASALEGNLLPGECWAFPGDKANVTIKLARRAKIKMLAIEHAPASTVPSVNSAPKDFRVVAFNQDLTETLLGKFRYNASTGVSHQSFKLDDPHTTRIVRLEILSNHGADYTCVYRFRVHGTSAS</sequence>
<evidence type="ECO:0000256" key="4">
    <source>
        <dbReference type="ARBA" id="ARBA00023136"/>
    </source>
</evidence>
<dbReference type="InterPro" id="IPR012919">
    <property type="entry name" value="SUN_dom"/>
</dbReference>
<keyword evidence="3 6" id="KW-1133">Transmembrane helix</keyword>
<gene>
    <name evidence="8" type="ORF">RMAR0315_LOCUS8445</name>
</gene>
<dbReference type="PANTHER" id="PTHR12911">
    <property type="entry name" value="SAD1/UNC-84-LIKE PROTEIN-RELATED"/>
    <property type="match status" value="1"/>
</dbReference>
<protein>
    <recommendedName>
        <fullName evidence="7">SUN domain-containing protein</fullName>
    </recommendedName>
</protein>
<reference evidence="8" key="1">
    <citation type="submission" date="2021-01" db="EMBL/GenBank/DDBJ databases">
        <authorList>
            <person name="Corre E."/>
            <person name="Pelletier E."/>
            <person name="Niang G."/>
            <person name="Scheremetjew M."/>
            <person name="Finn R."/>
            <person name="Kale V."/>
            <person name="Holt S."/>
            <person name="Cochrane G."/>
            <person name="Meng A."/>
            <person name="Brown T."/>
            <person name="Cohen L."/>
        </authorList>
    </citation>
    <scope>NUCLEOTIDE SEQUENCE</scope>
    <source>
        <strain evidence="8">UTEX LB 2760</strain>
    </source>
</reference>
<accession>A0A7S0BMM7</accession>
<dbReference type="AlphaFoldDB" id="A0A7S0BMM7"/>
<evidence type="ECO:0000256" key="3">
    <source>
        <dbReference type="ARBA" id="ARBA00022989"/>
    </source>
</evidence>
<feature type="domain" description="SUN" evidence="7">
    <location>
        <begin position="261"/>
        <end position="423"/>
    </location>
</feature>
<dbReference type="Gene3D" id="2.60.120.260">
    <property type="entry name" value="Galactose-binding domain-like"/>
    <property type="match status" value="1"/>
</dbReference>
<dbReference type="GO" id="GO:0043495">
    <property type="term" value="F:protein-membrane adaptor activity"/>
    <property type="evidence" value="ECO:0007669"/>
    <property type="project" value="TreeGrafter"/>
</dbReference>
<dbReference type="SUPFAM" id="SSF49785">
    <property type="entry name" value="Galactose-binding domain-like"/>
    <property type="match status" value="1"/>
</dbReference>